<protein>
    <submittedName>
        <fullName evidence="1">Uncharacterized protein</fullName>
    </submittedName>
</protein>
<comment type="caution">
    <text evidence="1">The sequence shown here is derived from an EMBL/GenBank/DDBJ whole genome shotgun (WGS) entry which is preliminary data.</text>
</comment>
<evidence type="ECO:0000313" key="1">
    <source>
        <dbReference type="EMBL" id="EPC62441.1"/>
    </source>
</evidence>
<dbReference type="EMBL" id="ANKB01000111">
    <property type="protein sequence ID" value="EPC62441.1"/>
    <property type="molecule type" value="Genomic_DNA"/>
</dbReference>
<gene>
    <name evidence="1" type="ORF">Lpl14_14946</name>
</gene>
<name>A0A829GQN7_LACPA</name>
<organism evidence="1 2">
    <name type="scientific">Lacticaseibacillus paracasei subsp. tolerans Lpl14</name>
    <dbReference type="NCBI Taxonomy" id="1256229"/>
    <lineage>
        <taxon>Bacteria</taxon>
        <taxon>Bacillati</taxon>
        <taxon>Bacillota</taxon>
        <taxon>Bacilli</taxon>
        <taxon>Lactobacillales</taxon>
        <taxon>Lactobacillaceae</taxon>
        <taxon>Lacticaseibacillus</taxon>
    </lineage>
</organism>
<dbReference type="Proteomes" id="UP000014285">
    <property type="component" value="Unassembled WGS sequence"/>
</dbReference>
<dbReference type="RefSeq" id="WP_016373425.1">
    <property type="nucleotide sequence ID" value="NZ_ANKB01000111.1"/>
</dbReference>
<proteinExistence type="predicted"/>
<reference evidence="1 2" key="1">
    <citation type="journal article" date="2013" name="PLoS ONE">
        <title>Lactobacillus paracasei comparative genomics: towards species pan-genome definition and exploitation of diversity.</title>
        <authorList>
            <person name="Smokvina T."/>
            <person name="Wels M."/>
            <person name="Polka J."/>
            <person name="Chervaux C."/>
            <person name="Brisse S."/>
            <person name="Boekhorst J."/>
            <person name="van Hylckama Vlieg J.E."/>
            <person name="Siezen R.J."/>
        </authorList>
    </citation>
    <scope>NUCLEOTIDE SEQUENCE [LARGE SCALE GENOMIC DNA]</scope>
    <source>
        <strain evidence="1 2">Lpl14</strain>
    </source>
</reference>
<sequence>MADFAFCLGRDCKAVVLKYNDFMKHGASNLLLWAPVVPDLFEHPLLGSLGDFFDMLFLVLGLANGL</sequence>
<evidence type="ECO:0000313" key="2">
    <source>
        <dbReference type="Proteomes" id="UP000014285"/>
    </source>
</evidence>
<dbReference type="AlphaFoldDB" id="A0A829GQN7"/>
<accession>A0A829GQN7</accession>